<organism evidence="1 2">
    <name type="scientific">Pelagicoccus mobilis</name>
    <dbReference type="NCBI Taxonomy" id="415221"/>
    <lineage>
        <taxon>Bacteria</taxon>
        <taxon>Pseudomonadati</taxon>
        <taxon>Verrucomicrobiota</taxon>
        <taxon>Opitutia</taxon>
        <taxon>Puniceicoccales</taxon>
        <taxon>Pelagicoccaceae</taxon>
        <taxon>Pelagicoccus</taxon>
    </lineage>
</organism>
<comment type="caution">
    <text evidence="1">The sequence shown here is derived from an EMBL/GenBank/DDBJ whole genome shotgun (WGS) entry which is preliminary data.</text>
</comment>
<dbReference type="EMBL" id="JAENIL010000003">
    <property type="protein sequence ID" value="MBK1875601.1"/>
    <property type="molecule type" value="Genomic_DNA"/>
</dbReference>
<gene>
    <name evidence="1" type="ORF">JIN87_01915</name>
</gene>
<sequence length="154" mass="16765">MSENSFAASIGPEFNITISGLPESDALNLVGSLTTEGSKKVSAEFDRDLLAPICALVTEKLFSYGLPLSEFNVTGDDYTTCSKDGDTVCFYTGMGVLHESEEAYEIASKVLYSSEFESKFCERVKEVVFDLLKTRSNSIKIANIEVEIDGIGES</sequence>
<accession>A0A934VJG7</accession>
<dbReference type="AlphaFoldDB" id="A0A934VJG7"/>
<proteinExistence type="predicted"/>
<evidence type="ECO:0000313" key="1">
    <source>
        <dbReference type="EMBL" id="MBK1875601.1"/>
    </source>
</evidence>
<keyword evidence="2" id="KW-1185">Reference proteome</keyword>
<reference evidence="1" key="1">
    <citation type="submission" date="2021-01" db="EMBL/GenBank/DDBJ databases">
        <title>Modified the classification status of verrucomicrobia.</title>
        <authorList>
            <person name="Feng X."/>
        </authorList>
    </citation>
    <scope>NUCLEOTIDE SEQUENCE</scope>
    <source>
        <strain evidence="1">KCTC 13126</strain>
    </source>
</reference>
<dbReference type="RefSeq" id="WP_200353819.1">
    <property type="nucleotide sequence ID" value="NZ_JAENIL010000003.1"/>
</dbReference>
<evidence type="ECO:0000313" key="2">
    <source>
        <dbReference type="Proteomes" id="UP000617628"/>
    </source>
</evidence>
<dbReference type="Proteomes" id="UP000617628">
    <property type="component" value="Unassembled WGS sequence"/>
</dbReference>
<protein>
    <submittedName>
        <fullName evidence="1">Uncharacterized protein</fullName>
    </submittedName>
</protein>
<name>A0A934VJG7_9BACT</name>